<organism evidence="1">
    <name type="scientific">marine sediment metagenome</name>
    <dbReference type="NCBI Taxonomy" id="412755"/>
    <lineage>
        <taxon>unclassified sequences</taxon>
        <taxon>metagenomes</taxon>
        <taxon>ecological metagenomes</taxon>
    </lineage>
</organism>
<dbReference type="InterPro" id="IPR011322">
    <property type="entry name" value="N-reg_PII-like_a/b"/>
</dbReference>
<sequence>MKLVLIVYNVAIEEEVMESLKEIGVENYTKWDRVLGKGKTSGTHLDTDVWPGVNHMLAIAVEDEKKDKIILTSSSGNINSISVIVDNELWEGSIGESLRNTLAAPVDGLPQEEPLFSLNQMPQQSFEGFVR</sequence>
<accession>A0A0F8VSD8</accession>
<dbReference type="Pfam" id="PF16125">
    <property type="entry name" value="DUF4837"/>
    <property type="match status" value="1"/>
</dbReference>
<dbReference type="InterPro" id="IPR002187">
    <property type="entry name" value="N-reg_PII"/>
</dbReference>
<feature type="non-terminal residue" evidence="1">
    <location>
        <position position="131"/>
    </location>
</feature>
<gene>
    <name evidence="1" type="ORF">LCGC14_3157190</name>
</gene>
<dbReference type="Pfam" id="PF00543">
    <property type="entry name" value="P-II"/>
    <property type="match status" value="1"/>
</dbReference>
<dbReference type="EMBL" id="LAZR01069676">
    <property type="protein sequence ID" value="KKK47242.1"/>
    <property type="molecule type" value="Genomic_DNA"/>
</dbReference>
<dbReference type="Gene3D" id="3.30.70.120">
    <property type="match status" value="1"/>
</dbReference>
<dbReference type="NCBIfam" id="NF045581">
    <property type="entry name" value="PG0541_fam"/>
    <property type="match status" value="1"/>
</dbReference>
<dbReference type="AlphaFoldDB" id="A0A0F8VSD8"/>
<dbReference type="SUPFAM" id="SSF54913">
    <property type="entry name" value="GlnB-like"/>
    <property type="match status" value="1"/>
</dbReference>
<proteinExistence type="predicted"/>
<protein>
    <submittedName>
        <fullName evidence="1">Uncharacterized protein</fullName>
    </submittedName>
</protein>
<comment type="caution">
    <text evidence="1">The sequence shown here is derived from an EMBL/GenBank/DDBJ whole genome shotgun (WGS) entry which is preliminary data.</text>
</comment>
<name>A0A0F8VSD8_9ZZZZ</name>
<reference evidence="1" key="1">
    <citation type="journal article" date="2015" name="Nature">
        <title>Complex archaea that bridge the gap between prokaryotes and eukaryotes.</title>
        <authorList>
            <person name="Spang A."/>
            <person name="Saw J.H."/>
            <person name="Jorgensen S.L."/>
            <person name="Zaremba-Niedzwiedzka K."/>
            <person name="Martijn J."/>
            <person name="Lind A.E."/>
            <person name="van Eijk R."/>
            <person name="Schleper C."/>
            <person name="Guy L."/>
            <person name="Ettema T.J."/>
        </authorList>
    </citation>
    <scope>NUCLEOTIDE SEQUENCE</scope>
</reference>
<dbReference type="GO" id="GO:0030234">
    <property type="term" value="F:enzyme regulator activity"/>
    <property type="evidence" value="ECO:0007669"/>
    <property type="project" value="InterPro"/>
</dbReference>
<dbReference type="GO" id="GO:0006808">
    <property type="term" value="P:regulation of nitrogen utilization"/>
    <property type="evidence" value="ECO:0007669"/>
    <property type="project" value="InterPro"/>
</dbReference>
<dbReference type="InterPro" id="IPR032286">
    <property type="entry name" value="DUF4837"/>
</dbReference>
<dbReference type="InterPro" id="IPR015867">
    <property type="entry name" value="N-reg_PII/ATP_PRibTrfase_C"/>
</dbReference>
<evidence type="ECO:0000313" key="1">
    <source>
        <dbReference type="EMBL" id="KKK47242.1"/>
    </source>
</evidence>